<dbReference type="Gene3D" id="3.20.20.450">
    <property type="entry name" value="EAL domain"/>
    <property type="match status" value="1"/>
</dbReference>
<dbReference type="PROSITE" id="PS50887">
    <property type="entry name" value="GGDEF"/>
    <property type="match status" value="1"/>
</dbReference>
<dbReference type="Gene3D" id="3.30.70.270">
    <property type="match status" value="1"/>
</dbReference>
<evidence type="ECO:0000259" key="3">
    <source>
        <dbReference type="PROSITE" id="PS50887"/>
    </source>
</evidence>
<evidence type="ECO:0000313" key="6">
    <source>
        <dbReference type="Proteomes" id="UP000192656"/>
    </source>
</evidence>
<dbReference type="SMART" id="SM00052">
    <property type="entry name" value="EAL"/>
    <property type="match status" value="1"/>
</dbReference>
<gene>
    <name evidence="5" type="ORF">SAMN06297251_112117</name>
</gene>
<dbReference type="InterPro" id="IPR001633">
    <property type="entry name" value="EAL_dom"/>
</dbReference>
<dbReference type="Proteomes" id="UP000192656">
    <property type="component" value="Unassembled WGS sequence"/>
</dbReference>
<keyword evidence="1" id="KW-0472">Membrane</keyword>
<feature type="transmembrane region" description="Helical" evidence="1">
    <location>
        <begin position="214"/>
        <end position="234"/>
    </location>
</feature>
<dbReference type="Pfam" id="PF00563">
    <property type="entry name" value="EAL"/>
    <property type="match status" value="1"/>
</dbReference>
<dbReference type="InterPro" id="IPR052155">
    <property type="entry name" value="Biofilm_reg_signaling"/>
</dbReference>
<feature type="transmembrane region" description="Helical" evidence="1">
    <location>
        <begin position="176"/>
        <end position="194"/>
    </location>
</feature>
<feature type="domain" description="GGDEF" evidence="3">
    <location>
        <begin position="286"/>
        <end position="419"/>
    </location>
</feature>
<feature type="domain" description="EAL" evidence="2">
    <location>
        <begin position="428"/>
        <end position="678"/>
    </location>
</feature>
<name>A0A1W2D3S2_9HYPH</name>
<dbReference type="STRING" id="937218.SAMN06297251_112117"/>
<dbReference type="PANTHER" id="PTHR44757">
    <property type="entry name" value="DIGUANYLATE CYCLASE DGCP"/>
    <property type="match status" value="1"/>
</dbReference>
<dbReference type="PROSITE" id="PS50883">
    <property type="entry name" value="EAL"/>
    <property type="match status" value="1"/>
</dbReference>
<feature type="transmembrane region" description="Helical" evidence="1">
    <location>
        <begin position="83"/>
        <end position="101"/>
    </location>
</feature>
<dbReference type="OrthoDB" id="9814202at2"/>
<organism evidence="5 6">
    <name type="scientific">Fulvimarina manganoxydans</name>
    <dbReference type="NCBI Taxonomy" id="937218"/>
    <lineage>
        <taxon>Bacteria</taxon>
        <taxon>Pseudomonadati</taxon>
        <taxon>Pseudomonadota</taxon>
        <taxon>Alphaproteobacteria</taxon>
        <taxon>Hyphomicrobiales</taxon>
        <taxon>Aurantimonadaceae</taxon>
        <taxon>Fulvimarina</taxon>
    </lineage>
</organism>
<dbReference type="GO" id="GO:0016020">
    <property type="term" value="C:membrane"/>
    <property type="evidence" value="ECO:0007669"/>
    <property type="project" value="UniProtKB-UniRule"/>
</dbReference>
<proteinExistence type="predicted"/>
<dbReference type="InterPro" id="IPR043128">
    <property type="entry name" value="Rev_trsase/Diguanyl_cyclase"/>
</dbReference>
<keyword evidence="1" id="KW-0812">Transmembrane</keyword>
<dbReference type="Pfam" id="PF03707">
    <property type="entry name" value="MHYT"/>
    <property type="match status" value="2"/>
</dbReference>
<dbReference type="RefSeq" id="WP_084410761.1">
    <property type="nucleotide sequence ID" value="NZ_FWXR01000012.1"/>
</dbReference>
<dbReference type="CDD" id="cd01949">
    <property type="entry name" value="GGDEF"/>
    <property type="match status" value="1"/>
</dbReference>
<dbReference type="InterPro" id="IPR000160">
    <property type="entry name" value="GGDEF_dom"/>
</dbReference>
<evidence type="ECO:0000259" key="4">
    <source>
        <dbReference type="PROSITE" id="PS50924"/>
    </source>
</evidence>
<evidence type="ECO:0000259" key="2">
    <source>
        <dbReference type="PROSITE" id="PS50883"/>
    </source>
</evidence>
<dbReference type="NCBIfam" id="TIGR00254">
    <property type="entry name" value="GGDEF"/>
    <property type="match status" value="1"/>
</dbReference>
<keyword evidence="1" id="KW-1133">Transmembrane helix</keyword>
<evidence type="ECO:0000313" key="5">
    <source>
        <dbReference type="EMBL" id="SMC92207.1"/>
    </source>
</evidence>
<keyword evidence="6" id="KW-1185">Reference proteome</keyword>
<feature type="transmembrane region" description="Helical" evidence="1">
    <location>
        <begin position="46"/>
        <end position="71"/>
    </location>
</feature>
<dbReference type="InterPro" id="IPR029787">
    <property type="entry name" value="Nucleotide_cyclase"/>
</dbReference>
<dbReference type="SMART" id="SM00267">
    <property type="entry name" value="GGDEF"/>
    <property type="match status" value="1"/>
</dbReference>
<sequence>MKVISCVLTQHNMWLVLLAAIMCIVGMLASVQLWQRSLVAIGRSRVDWCFLTGVTAGSAIWATHFIAMLGYEPHAPVTFDPQLTIISIIIAILGTTIGFWLSGSRNRFIAHVAGGATIGLSIAAMHFVGMFAYRVDGFVMWDDLYIAAAIAMSVTLSVATTAIIKSEQSGPRYRRAAQATATFVAGIVALHFTAMAAFSVSPLRGVSIAADSEAFGAMAMAIAVVALLIVFTGMSSHLIDGRARIASQNELLHIATHDELTGLANRRQFKEILREQCEEFEFGHTGPFTLMMIDLDRFKPVNDTLGHSLGDLVLHKVARRLQKVLDPNDHLARLGGDEFAIICAETRDTSQVRLKAGQIVEMLSRPLIIQGHLIELGGSVGIASAPKDGASFDDLTQNADIALYAAKAAGRSTFQLYQPSMSEEILVRRSLEADLRRAVNREEFEVYYQPQTDAKTGAFTGAEALVRWNHPERGLLSPVIFIPLAEELGFIGSIGSWVLKKACMDAATWPAHLTVAVNLSPIQLLDRRLVRIVKNALAEANLPAHRLELEITETSLIGNDVQALAVLNELRELGVSISLDDFGTGYSSLSYLHRFPINRIKIDRSFISRVPNDPDSVSIIRAIAQLGTSLGMKITAEGIETDEQRVFSAGGGCDHLQGYLISRPIPYKQVACLFAEAVLQKPAA</sequence>
<feature type="transmembrane region" description="Helical" evidence="1">
    <location>
        <begin position="108"/>
        <end position="132"/>
    </location>
</feature>
<evidence type="ECO:0000256" key="1">
    <source>
        <dbReference type="PROSITE-ProRule" id="PRU00244"/>
    </source>
</evidence>
<dbReference type="CDD" id="cd01948">
    <property type="entry name" value="EAL"/>
    <property type="match status" value="1"/>
</dbReference>
<dbReference type="EMBL" id="FWXR01000012">
    <property type="protein sequence ID" value="SMC92207.1"/>
    <property type="molecule type" value="Genomic_DNA"/>
</dbReference>
<protein>
    <submittedName>
        <fullName evidence="5">Diguanylate cyclase/phosphodiesterase</fullName>
    </submittedName>
</protein>
<dbReference type="AlphaFoldDB" id="A0A1W2D3S2"/>
<reference evidence="5 6" key="1">
    <citation type="submission" date="2017-04" db="EMBL/GenBank/DDBJ databases">
        <authorList>
            <person name="Afonso C.L."/>
            <person name="Miller P.J."/>
            <person name="Scott M.A."/>
            <person name="Spackman E."/>
            <person name="Goraichik I."/>
            <person name="Dimitrov K.M."/>
            <person name="Suarez D.L."/>
            <person name="Swayne D.E."/>
        </authorList>
    </citation>
    <scope>NUCLEOTIDE SEQUENCE [LARGE SCALE GENOMIC DNA]</scope>
    <source>
        <strain evidence="5 6">CGMCC 1.10972</strain>
    </source>
</reference>
<accession>A0A1W2D3S2</accession>
<dbReference type="PANTHER" id="PTHR44757:SF2">
    <property type="entry name" value="BIOFILM ARCHITECTURE MAINTENANCE PROTEIN MBAA"/>
    <property type="match status" value="1"/>
</dbReference>
<dbReference type="PROSITE" id="PS50924">
    <property type="entry name" value="MHYT"/>
    <property type="match status" value="1"/>
</dbReference>
<feature type="transmembrane region" description="Helical" evidence="1">
    <location>
        <begin position="12"/>
        <end position="34"/>
    </location>
</feature>
<dbReference type="InterPro" id="IPR005330">
    <property type="entry name" value="MHYT_dom"/>
</dbReference>
<dbReference type="SUPFAM" id="SSF141868">
    <property type="entry name" value="EAL domain-like"/>
    <property type="match status" value="1"/>
</dbReference>
<feature type="domain" description="MHYT" evidence="4">
    <location>
        <begin position="11"/>
        <end position="201"/>
    </location>
</feature>
<feature type="transmembrane region" description="Helical" evidence="1">
    <location>
        <begin position="144"/>
        <end position="164"/>
    </location>
</feature>
<dbReference type="FunFam" id="3.20.20.450:FF:000001">
    <property type="entry name" value="Cyclic di-GMP phosphodiesterase yahA"/>
    <property type="match status" value="1"/>
</dbReference>
<dbReference type="InterPro" id="IPR035919">
    <property type="entry name" value="EAL_sf"/>
</dbReference>
<dbReference type="SUPFAM" id="SSF55073">
    <property type="entry name" value="Nucleotide cyclase"/>
    <property type="match status" value="1"/>
</dbReference>
<dbReference type="Pfam" id="PF00990">
    <property type="entry name" value="GGDEF"/>
    <property type="match status" value="1"/>
</dbReference>